<dbReference type="EMBL" id="JAGINW010000001">
    <property type="protein sequence ID" value="MBP2325150.1"/>
    <property type="molecule type" value="Genomic_DNA"/>
</dbReference>
<evidence type="ECO:0000313" key="3">
    <source>
        <dbReference type="EMBL" id="MBP2325150.1"/>
    </source>
</evidence>
<reference evidence="3 4" key="1">
    <citation type="submission" date="2021-03" db="EMBL/GenBank/DDBJ databases">
        <title>Sequencing the genomes of 1000 actinobacteria strains.</title>
        <authorList>
            <person name="Klenk H.-P."/>
        </authorList>
    </citation>
    <scope>NUCLEOTIDE SEQUENCE [LARGE SCALE GENOMIC DNA]</scope>
    <source>
        <strain evidence="3 4">DSM 46670</strain>
    </source>
</reference>
<evidence type="ECO:0000256" key="1">
    <source>
        <dbReference type="ARBA" id="ARBA00008812"/>
    </source>
</evidence>
<gene>
    <name evidence="3" type="ORF">JOF56_005535</name>
</gene>
<protein>
    <submittedName>
        <fullName evidence="3">Polyisoprenoid-binding protein YceI</fullName>
    </submittedName>
</protein>
<organism evidence="3 4">
    <name type="scientific">Kibdelosporangium banguiense</name>
    <dbReference type="NCBI Taxonomy" id="1365924"/>
    <lineage>
        <taxon>Bacteria</taxon>
        <taxon>Bacillati</taxon>
        <taxon>Actinomycetota</taxon>
        <taxon>Actinomycetes</taxon>
        <taxon>Pseudonocardiales</taxon>
        <taxon>Pseudonocardiaceae</taxon>
        <taxon>Kibdelosporangium</taxon>
    </lineage>
</organism>
<dbReference type="InterPro" id="IPR036761">
    <property type="entry name" value="TTHA0802/YceI-like_sf"/>
</dbReference>
<feature type="domain" description="Lipid/polyisoprenoid-binding YceI-like" evidence="2">
    <location>
        <begin position="11"/>
        <end position="168"/>
    </location>
</feature>
<dbReference type="Proteomes" id="UP001519332">
    <property type="component" value="Unassembled WGS sequence"/>
</dbReference>
<dbReference type="SUPFAM" id="SSF101874">
    <property type="entry name" value="YceI-like"/>
    <property type="match status" value="1"/>
</dbReference>
<evidence type="ECO:0000259" key="2">
    <source>
        <dbReference type="SMART" id="SM00867"/>
    </source>
</evidence>
<dbReference type="SMART" id="SM00867">
    <property type="entry name" value="YceI"/>
    <property type="match status" value="1"/>
</dbReference>
<keyword evidence="4" id="KW-1185">Reference proteome</keyword>
<dbReference type="Pfam" id="PF04264">
    <property type="entry name" value="YceI"/>
    <property type="match status" value="1"/>
</dbReference>
<dbReference type="Gene3D" id="2.40.128.110">
    <property type="entry name" value="Lipid/polyisoprenoid-binding, YceI-like"/>
    <property type="match status" value="1"/>
</dbReference>
<dbReference type="PANTHER" id="PTHR34406:SF1">
    <property type="entry name" value="PROTEIN YCEI"/>
    <property type="match status" value="1"/>
</dbReference>
<dbReference type="InterPro" id="IPR007372">
    <property type="entry name" value="Lipid/polyisoprenoid-bd_YceI"/>
</dbReference>
<evidence type="ECO:0000313" key="4">
    <source>
        <dbReference type="Proteomes" id="UP001519332"/>
    </source>
</evidence>
<dbReference type="PANTHER" id="PTHR34406">
    <property type="entry name" value="PROTEIN YCEI"/>
    <property type="match status" value="1"/>
</dbReference>
<sequence length="168" mass="17906">MTTTLALSAGTWQLDPAASTATFRVGNLGRTVHGTVPLLEGTLEVSDDGRPADVHGSLDLGAIATGNDRRDKDLRKPSLLDLENHPTMTFASRTITPTETGWHVTGRLRVRNIAVPVSGDVTLSTTDPATATLTVTARFDRKPIGIRAPRLLIGRFIDVALTATVRAT</sequence>
<proteinExistence type="inferred from homology"/>
<comment type="similarity">
    <text evidence="1">Belongs to the UPF0312 family.</text>
</comment>
<comment type="caution">
    <text evidence="3">The sequence shown here is derived from an EMBL/GenBank/DDBJ whole genome shotgun (WGS) entry which is preliminary data.</text>
</comment>
<dbReference type="RefSeq" id="WP_209642388.1">
    <property type="nucleotide sequence ID" value="NZ_JAGINW010000001.1"/>
</dbReference>
<name>A0ABS4TL59_9PSEU</name>
<accession>A0ABS4TL59</accession>